<reference evidence="1 2" key="1">
    <citation type="submission" date="2024-09" db="EMBL/GenBank/DDBJ databases">
        <title>Rethinking Asexuality: The Enigmatic Case of Functional Sexual Genes in Lepraria (Stereocaulaceae).</title>
        <authorList>
            <person name="Doellman M."/>
            <person name="Sun Y."/>
            <person name="Barcenas-Pena A."/>
            <person name="Lumbsch H.T."/>
            <person name="Grewe F."/>
        </authorList>
    </citation>
    <scope>NUCLEOTIDE SEQUENCE [LARGE SCALE GENOMIC DNA]</scope>
    <source>
        <strain evidence="1 2">Grewe 0041</strain>
    </source>
</reference>
<dbReference type="Gene3D" id="2.130.10.80">
    <property type="entry name" value="Galactose oxidase/kelch, beta-propeller"/>
    <property type="match status" value="1"/>
</dbReference>
<keyword evidence="2" id="KW-1185">Reference proteome</keyword>
<dbReference type="Proteomes" id="UP001590951">
    <property type="component" value="Unassembled WGS sequence"/>
</dbReference>
<dbReference type="PANTHER" id="PTHR32208">
    <property type="entry name" value="SECRETED PROTEIN-RELATED"/>
    <property type="match status" value="1"/>
</dbReference>
<evidence type="ECO:0000313" key="1">
    <source>
        <dbReference type="EMBL" id="KAL2053606.1"/>
    </source>
</evidence>
<evidence type="ECO:0000313" key="2">
    <source>
        <dbReference type="Proteomes" id="UP001590951"/>
    </source>
</evidence>
<accession>A0ABR4B6W3</accession>
<dbReference type="PANTHER" id="PTHR32208:SF21">
    <property type="entry name" value="LOW QUALITY PROTEIN: ALDEHYDE OXIDASE GLOX-LIKE"/>
    <property type="match status" value="1"/>
</dbReference>
<organism evidence="1 2">
    <name type="scientific">Lepraria finkii</name>
    <dbReference type="NCBI Taxonomy" id="1340010"/>
    <lineage>
        <taxon>Eukaryota</taxon>
        <taxon>Fungi</taxon>
        <taxon>Dikarya</taxon>
        <taxon>Ascomycota</taxon>
        <taxon>Pezizomycotina</taxon>
        <taxon>Lecanoromycetes</taxon>
        <taxon>OSLEUM clade</taxon>
        <taxon>Lecanoromycetidae</taxon>
        <taxon>Lecanorales</taxon>
        <taxon>Lecanorineae</taxon>
        <taxon>Stereocaulaceae</taxon>
        <taxon>Lepraria</taxon>
    </lineage>
</organism>
<name>A0ABR4B6W3_9LECA</name>
<comment type="caution">
    <text evidence="1">The sequence shown here is derived from an EMBL/GenBank/DDBJ whole genome shotgun (WGS) entry which is preliminary data.</text>
</comment>
<protein>
    <submittedName>
        <fullName evidence="1">Uncharacterized protein</fullName>
    </submittedName>
</protein>
<sequence length="99" mass="10805">MEVTAASQVTNLLTARCYATAQTMPDGTVFVASGSLNGLDRTVPANNNPTDEILNTEGISSGKSIPLETLEKNQPYYMYPFVRLLNNGDLFIFEICRGL</sequence>
<dbReference type="EMBL" id="JBHFEH010000020">
    <property type="protein sequence ID" value="KAL2053606.1"/>
    <property type="molecule type" value="Genomic_DNA"/>
</dbReference>
<proteinExistence type="predicted"/>
<dbReference type="InterPro" id="IPR037293">
    <property type="entry name" value="Gal_Oxidase_central_sf"/>
</dbReference>
<gene>
    <name evidence="1" type="ORF">ABVK25_006259</name>
</gene>